<dbReference type="PANTHER" id="PTHR24050:SF28">
    <property type="entry name" value="UROMODULIN-LIKE"/>
    <property type="match status" value="1"/>
</dbReference>
<evidence type="ECO:0000256" key="4">
    <source>
        <dbReference type="ARBA" id="ARBA00023157"/>
    </source>
</evidence>
<dbReference type="CDD" id="cd00054">
    <property type="entry name" value="EGF_CA"/>
    <property type="match status" value="1"/>
</dbReference>
<feature type="signal peptide" evidence="5">
    <location>
        <begin position="1"/>
        <end position="17"/>
    </location>
</feature>
<sequence>MAQYHGLLLLLLQLASSDDCARVALGRNFSQADAPRDMALVRSIVLQRLQEEFPRTLDSVKWSYSGADLDARSVGTREIDVDVARRDGGELVESCLRVVYDVADTDECATHDAAWRHRCDASAACANTVGGDDQRYDCACRGAAFGVRAPGSPAELCWGHADTKECCAGDDCRGAFKCASDPCAAGGRDVCPPDRSCVPGGAPPSALWSPTVASRVSLRGGFRCVCADGVPEDALGRCSRPDACDDVACPKHCRCVAGAAGATCAPELGYAKVDDGAGGELCVDAAAPRLGLLGDAVVRLRQGDSYVEAGVAGVDDRGGDSRRISTSVAFPDGPLGACLPRVGTFVVAYAVDAPWLDGSRWAMNRTVVVDDVNECVYAGPCARFRHACAPTAVCRNTRGAYACDCADGAAGDGKLGGTGCADARPPVLSCAGAGCAPRRFRAANVRGLASVDGAYASIADTGGLTFAADEILALHARGAADGSDPFCETANPCFAAHDLVPVDGRSRRRHDLSHRVRIGAIERRPELETSERAHFRVEYVVADADGNEARATRDVVVESISDAVRAQLLSGDVVFACSRRALLAAVAAGALVAAALLLGGASPLCLAAYACSPVLPPDVALALIGGRPAFLRAADAWYLLSRCGRLDRHDRLARGLRDFIALTNAAS</sequence>
<comment type="caution">
    <text evidence="7">The sequence shown here is derived from an EMBL/GenBank/DDBJ whole genome shotgun (WGS) entry which is preliminary data.</text>
</comment>
<evidence type="ECO:0000256" key="5">
    <source>
        <dbReference type="SAM" id="SignalP"/>
    </source>
</evidence>
<evidence type="ECO:0000313" key="8">
    <source>
        <dbReference type="Proteomes" id="UP001363151"/>
    </source>
</evidence>
<evidence type="ECO:0000313" key="7">
    <source>
        <dbReference type="EMBL" id="KAK7232799.1"/>
    </source>
</evidence>
<evidence type="ECO:0000256" key="1">
    <source>
        <dbReference type="ARBA" id="ARBA00022536"/>
    </source>
</evidence>
<reference evidence="7 8" key="1">
    <citation type="submission" date="2024-03" db="EMBL/GenBank/DDBJ databases">
        <title>Aureococcus anophagefferens CCMP1851 and Kratosvirus quantuckense: Draft genome of a second virus-susceptible host strain in the model system.</title>
        <authorList>
            <person name="Chase E."/>
            <person name="Truchon A.R."/>
            <person name="Schepens W."/>
            <person name="Wilhelm S.W."/>
        </authorList>
    </citation>
    <scope>NUCLEOTIDE SEQUENCE [LARGE SCALE GENOMIC DNA]</scope>
    <source>
        <strain evidence="7 8">CCMP1851</strain>
    </source>
</reference>
<dbReference type="PANTHER" id="PTHR24050">
    <property type="entry name" value="PA14 DOMAIN-CONTAINING PROTEIN"/>
    <property type="match status" value="1"/>
</dbReference>
<dbReference type="SMART" id="SM00179">
    <property type="entry name" value="EGF_CA"/>
    <property type="match status" value="1"/>
</dbReference>
<name>A0ABR1FL29_AURAN</name>
<keyword evidence="4" id="KW-1015">Disulfide bond</keyword>
<feature type="domain" description="EGF-like calcium-binding" evidence="6">
    <location>
        <begin position="371"/>
        <end position="421"/>
    </location>
</feature>
<dbReference type="InterPro" id="IPR018097">
    <property type="entry name" value="EGF_Ca-bd_CS"/>
</dbReference>
<feature type="chain" id="PRO_5047521549" description="EGF-like calcium-binding domain-containing protein" evidence="5">
    <location>
        <begin position="18"/>
        <end position="667"/>
    </location>
</feature>
<evidence type="ECO:0000256" key="3">
    <source>
        <dbReference type="ARBA" id="ARBA00022737"/>
    </source>
</evidence>
<proteinExistence type="predicted"/>
<dbReference type="InterPro" id="IPR052235">
    <property type="entry name" value="Nephronectin_domain"/>
</dbReference>
<evidence type="ECO:0000259" key="6">
    <source>
        <dbReference type="SMART" id="SM00179"/>
    </source>
</evidence>
<keyword evidence="8" id="KW-1185">Reference proteome</keyword>
<organism evidence="7 8">
    <name type="scientific">Aureococcus anophagefferens</name>
    <name type="common">Harmful bloom alga</name>
    <dbReference type="NCBI Taxonomy" id="44056"/>
    <lineage>
        <taxon>Eukaryota</taxon>
        <taxon>Sar</taxon>
        <taxon>Stramenopiles</taxon>
        <taxon>Ochrophyta</taxon>
        <taxon>Pelagophyceae</taxon>
        <taxon>Pelagomonadales</taxon>
        <taxon>Pelagomonadaceae</taxon>
        <taxon>Aureococcus</taxon>
    </lineage>
</organism>
<keyword evidence="1" id="KW-0245">EGF-like domain</keyword>
<protein>
    <recommendedName>
        <fullName evidence="6">EGF-like calcium-binding domain-containing protein</fullName>
    </recommendedName>
</protein>
<keyword evidence="2 5" id="KW-0732">Signal</keyword>
<evidence type="ECO:0000256" key="2">
    <source>
        <dbReference type="ARBA" id="ARBA00022729"/>
    </source>
</evidence>
<dbReference type="EMBL" id="JBBJCI010000366">
    <property type="protein sequence ID" value="KAK7232799.1"/>
    <property type="molecule type" value="Genomic_DNA"/>
</dbReference>
<gene>
    <name evidence="7" type="ORF">SO694_000372128</name>
</gene>
<accession>A0ABR1FL29</accession>
<dbReference type="PROSITE" id="PS01187">
    <property type="entry name" value="EGF_CA"/>
    <property type="match status" value="1"/>
</dbReference>
<dbReference type="Proteomes" id="UP001363151">
    <property type="component" value="Unassembled WGS sequence"/>
</dbReference>
<keyword evidence="3" id="KW-0677">Repeat</keyword>
<dbReference type="Gene3D" id="2.10.25.10">
    <property type="entry name" value="Laminin"/>
    <property type="match status" value="1"/>
</dbReference>
<dbReference type="InterPro" id="IPR001881">
    <property type="entry name" value="EGF-like_Ca-bd_dom"/>
</dbReference>